<dbReference type="InterPro" id="IPR011608">
    <property type="entry name" value="PRD"/>
</dbReference>
<evidence type="ECO:0000259" key="2">
    <source>
        <dbReference type="PROSITE" id="PS51372"/>
    </source>
</evidence>
<gene>
    <name evidence="3" type="ORF">OWO01_00700</name>
</gene>
<proteinExistence type="predicted"/>
<dbReference type="InterPro" id="IPR036650">
    <property type="entry name" value="CAT_RNA-bd_dom_sf"/>
</dbReference>
<dbReference type="InterPro" id="IPR036634">
    <property type="entry name" value="PRD_sf"/>
</dbReference>
<dbReference type="SUPFAM" id="SSF63520">
    <property type="entry name" value="PTS-regulatory domain, PRD"/>
    <property type="match status" value="2"/>
</dbReference>
<accession>A0A9J6R848</accession>
<dbReference type="NCBIfam" id="NF046042">
    <property type="entry name" value="LicT"/>
    <property type="match status" value="1"/>
</dbReference>
<reference evidence="3" key="1">
    <citation type="submission" date="2022-11" db="EMBL/GenBank/DDBJ databases">
        <title>WGS of Natronobacillus azotifigens 24KS-1, an anaerobic diazotrophic haloalkaliphile from soda-rich habitats.</title>
        <authorList>
            <person name="Sorokin D.Y."/>
            <person name="Merkel A.Y."/>
        </authorList>
    </citation>
    <scope>NUCLEOTIDE SEQUENCE</scope>
    <source>
        <strain evidence="3">24KS-1</strain>
    </source>
</reference>
<name>A0A9J6R848_9BACI</name>
<dbReference type="PROSITE" id="PS51372">
    <property type="entry name" value="PRD_2"/>
    <property type="match status" value="2"/>
</dbReference>
<keyword evidence="4" id="KW-1185">Reference proteome</keyword>
<dbReference type="GO" id="GO:0003723">
    <property type="term" value="F:RNA binding"/>
    <property type="evidence" value="ECO:0007669"/>
    <property type="project" value="InterPro"/>
</dbReference>
<protein>
    <submittedName>
        <fullName evidence="3">PRD domain-containing protein</fullName>
    </submittedName>
</protein>
<dbReference type="InterPro" id="IPR004341">
    <property type="entry name" value="CAT_RNA-bd_dom"/>
</dbReference>
<dbReference type="SUPFAM" id="SSF50151">
    <property type="entry name" value="SacY-like RNA-binding domain"/>
    <property type="match status" value="1"/>
</dbReference>
<dbReference type="SMART" id="SM01061">
    <property type="entry name" value="CAT_RBD"/>
    <property type="match status" value="1"/>
</dbReference>
<evidence type="ECO:0000313" key="3">
    <source>
        <dbReference type="EMBL" id="MCZ0701727.1"/>
    </source>
</evidence>
<dbReference type="RefSeq" id="WP_268778490.1">
    <property type="nucleotide sequence ID" value="NZ_JAPRAT010000001.1"/>
</dbReference>
<dbReference type="Pfam" id="PF00874">
    <property type="entry name" value="PRD"/>
    <property type="match status" value="2"/>
</dbReference>
<dbReference type="GO" id="GO:0006355">
    <property type="term" value="P:regulation of DNA-templated transcription"/>
    <property type="evidence" value="ECO:0007669"/>
    <property type="project" value="InterPro"/>
</dbReference>
<organism evidence="3 4">
    <name type="scientific">Natronobacillus azotifigens</name>
    <dbReference type="NCBI Taxonomy" id="472978"/>
    <lineage>
        <taxon>Bacteria</taxon>
        <taxon>Bacillati</taxon>
        <taxon>Bacillota</taxon>
        <taxon>Bacilli</taxon>
        <taxon>Bacillales</taxon>
        <taxon>Bacillaceae</taxon>
        <taxon>Natronobacillus</taxon>
    </lineage>
</organism>
<keyword evidence="1" id="KW-0677">Repeat</keyword>
<dbReference type="AlphaFoldDB" id="A0A9J6R848"/>
<dbReference type="Proteomes" id="UP001084197">
    <property type="component" value="Unassembled WGS sequence"/>
</dbReference>
<dbReference type="EMBL" id="JAPRAT010000001">
    <property type="protein sequence ID" value="MCZ0701727.1"/>
    <property type="molecule type" value="Genomic_DNA"/>
</dbReference>
<dbReference type="InterPro" id="IPR050661">
    <property type="entry name" value="BglG_antiterminators"/>
</dbReference>
<dbReference type="Gene3D" id="1.10.1790.10">
    <property type="entry name" value="PRD domain"/>
    <property type="match status" value="2"/>
</dbReference>
<comment type="caution">
    <text evidence="3">The sequence shown here is derived from an EMBL/GenBank/DDBJ whole genome shotgun (WGS) entry which is preliminary data.</text>
</comment>
<dbReference type="PANTHER" id="PTHR30185:SF15">
    <property type="entry name" value="CRYPTIC BETA-GLUCOSIDE BGL OPERON ANTITERMINATOR"/>
    <property type="match status" value="1"/>
</dbReference>
<feature type="domain" description="PRD" evidence="2">
    <location>
        <begin position="171"/>
        <end position="283"/>
    </location>
</feature>
<evidence type="ECO:0000313" key="4">
    <source>
        <dbReference type="Proteomes" id="UP001084197"/>
    </source>
</evidence>
<dbReference type="Pfam" id="PF03123">
    <property type="entry name" value="CAT_RBD"/>
    <property type="match status" value="1"/>
</dbReference>
<dbReference type="Gene3D" id="2.30.24.10">
    <property type="entry name" value="CAT RNA-binding domain"/>
    <property type="match status" value="1"/>
</dbReference>
<dbReference type="PANTHER" id="PTHR30185">
    <property type="entry name" value="CRYPTIC BETA-GLUCOSIDE BGL OPERON ANTITERMINATOR"/>
    <property type="match status" value="1"/>
</dbReference>
<evidence type="ECO:0000256" key="1">
    <source>
        <dbReference type="ARBA" id="ARBA00022737"/>
    </source>
</evidence>
<sequence length="289" mass="33823">MRIKKILNNNVVVSEDKKYEEIVVMGRGLAFQKKIGDQINVDKVEKTFILEEQDVSDKLGELLKEIPEQHFDIAYKIISFAKERLDYKLDDYIYIALTDHLSFAIGRYNQGINLPNALLWEIKKFYKQEYKIAQASLAIIEEDMNIKLPEDEAASIALHLVNSQLSGENMEATVQMTKMVNSILAIVKYHYQIVLDEDSINYQRFLTHLKFFALRFVRDEGKTKVGVESFLYEQVKEKYKEAFDCSEKIDEFINKTYGWHVSNDEKVFLTLHIQRVATQEKNAEKRMLE</sequence>
<feature type="domain" description="PRD" evidence="2">
    <location>
        <begin position="65"/>
        <end position="170"/>
    </location>
</feature>